<dbReference type="PANTHER" id="PTHR42756:SF1">
    <property type="entry name" value="TRANSCRIPTIONAL REPRESSOR OF EMRAB OPERON"/>
    <property type="match status" value="1"/>
</dbReference>
<dbReference type="RefSeq" id="WP_216568632.1">
    <property type="nucleotide sequence ID" value="NZ_JAHLOQ010000005.1"/>
</dbReference>
<evidence type="ECO:0000313" key="6">
    <source>
        <dbReference type="Proteomes" id="UP001196301"/>
    </source>
</evidence>
<dbReference type="EMBL" id="JAHLOQ010000005">
    <property type="protein sequence ID" value="MBU5335497.1"/>
    <property type="molecule type" value="Genomic_DNA"/>
</dbReference>
<accession>A0ABS6DUJ2</accession>
<dbReference type="PROSITE" id="PS50995">
    <property type="entry name" value="HTH_MARR_2"/>
    <property type="match status" value="1"/>
</dbReference>
<evidence type="ECO:0000256" key="1">
    <source>
        <dbReference type="ARBA" id="ARBA00023015"/>
    </source>
</evidence>
<feature type="domain" description="HTH marR-type" evidence="4">
    <location>
        <begin position="3"/>
        <end position="141"/>
    </location>
</feature>
<name>A0ABS6DUJ2_9FIRM</name>
<evidence type="ECO:0000313" key="5">
    <source>
        <dbReference type="EMBL" id="MBU5335497.1"/>
    </source>
</evidence>
<comment type="caution">
    <text evidence="5">The sequence shown here is derived from an EMBL/GenBank/DDBJ whole genome shotgun (WGS) entry which is preliminary data.</text>
</comment>
<reference evidence="5 6" key="1">
    <citation type="submission" date="2021-06" db="EMBL/GenBank/DDBJ databases">
        <authorList>
            <person name="Sun Q."/>
            <person name="Li D."/>
        </authorList>
    </citation>
    <scope>NUCLEOTIDE SEQUENCE [LARGE SCALE GENOMIC DNA]</scope>
    <source>
        <strain evidence="5 6">N19</strain>
    </source>
</reference>
<dbReference type="Pfam" id="PF12802">
    <property type="entry name" value="MarR_2"/>
    <property type="match status" value="1"/>
</dbReference>
<protein>
    <submittedName>
        <fullName evidence="5">MarR family winged helix-turn-helix transcriptional regulator</fullName>
    </submittedName>
</protein>
<evidence type="ECO:0000256" key="3">
    <source>
        <dbReference type="ARBA" id="ARBA00023163"/>
    </source>
</evidence>
<organism evidence="5 6">
    <name type="scientific">Intestinibacter bartlettii</name>
    <dbReference type="NCBI Taxonomy" id="261299"/>
    <lineage>
        <taxon>Bacteria</taxon>
        <taxon>Bacillati</taxon>
        <taxon>Bacillota</taxon>
        <taxon>Clostridia</taxon>
        <taxon>Peptostreptococcales</taxon>
        <taxon>Peptostreptococcaceae</taxon>
        <taxon>Intestinibacter</taxon>
    </lineage>
</organism>
<evidence type="ECO:0000259" key="4">
    <source>
        <dbReference type="PROSITE" id="PS50995"/>
    </source>
</evidence>
<dbReference type="SMART" id="SM00347">
    <property type="entry name" value="HTH_MARR"/>
    <property type="match status" value="1"/>
</dbReference>
<keyword evidence="1" id="KW-0805">Transcription regulation</keyword>
<gene>
    <name evidence="5" type="ORF">KQI20_03500</name>
</gene>
<keyword evidence="2" id="KW-0238">DNA-binding</keyword>
<dbReference type="PANTHER" id="PTHR42756">
    <property type="entry name" value="TRANSCRIPTIONAL REGULATOR, MARR"/>
    <property type="match status" value="1"/>
</dbReference>
<evidence type="ECO:0000256" key="2">
    <source>
        <dbReference type="ARBA" id="ARBA00023125"/>
    </source>
</evidence>
<keyword evidence="3" id="KW-0804">Transcription</keyword>
<keyword evidence="6" id="KW-1185">Reference proteome</keyword>
<proteinExistence type="predicted"/>
<sequence>MRKYKLGLDIEKIDRIISRDMDAHMMKTIDGDKLTVSQAYVIDFILTSQKEDIFQKDLEKEFDLKRAAISLMLNNMEKNDLIKRVPVSEDARLKKIVLTEKSIALSTKIIGAVDEIEHTLVENLTQEEIDNFYTVLNKMRNSLSKRKG</sequence>
<dbReference type="Proteomes" id="UP001196301">
    <property type="component" value="Unassembled WGS sequence"/>
</dbReference>
<dbReference type="InterPro" id="IPR000835">
    <property type="entry name" value="HTH_MarR-typ"/>
</dbReference>